<reference evidence="2 3" key="1">
    <citation type="submission" date="2020-10" db="EMBL/GenBank/DDBJ databases">
        <title>Identification of Nocardia species via Next-generation sequencing and recognition of intraspecies genetic diversity.</title>
        <authorList>
            <person name="Li P."/>
            <person name="Li P."/>
            <person name="Lu B."/>
        </authorList>
    </citation>
    <scope>NUCLEOTIDE SEQUENCE [LARGE SCALE GENOMIC DNA]</scope>
    <source>
        <strain evidence="2 3">BJ06-0143</strain>
    </source>
</reference>
<dbReference type="Proteomes" id="UP000707731">
    <property type="component" value="Unassembled WGS sequence"/>
</dbReference>
<organism evidence="2 3">
    <name type="scientific">Nocardia higoensis</name>
    <dbReference type="NCBI Taxonomy" id="228599"/>
    <lineage>
        <taxon>Bacteria</taxon>
        <taxon>Bacillati</taxon>
        <taxon>Actinomycetota</taxon>
        <taxon>Actinomycetes</taxon>
        <taxon>Mycobacteriales</taxon>
        <taxon>Nocardiaceae</taxon>
        <taxon>Nocardia</taxon>
    </lineage>
</organism>
<keyword evidence="3" id="KW-1185">Reference proteome</keyword>
<sequence length="93" mass="10719">MAACPDCADYIFDLEWVSMERARALETARDEITRLERELAELRRDHHRATAELRTRDQLADWAGTEDHSCACHVVPMPPCTHCTDCDECNKEN</sequence>
<keyword evidence="1" id="KW-0175">Coiled coil</keyword>
<comment type="caution">
    <text evidence="2">The sequence shown here is derived from an EMBL/GenBank/DDBJ whole genome shotgun (WGS) entry which is preliminary data.</text>
</comment>
<dbReference type="EMBL" id="JADLQN010000010">
    <property type="protein sequence ID" value="MBF6358120.1"/>
    <property type="molecule type" value="Genomic_DNA"/>
</dbReference>
<name>A0ABS0DI31_9NOCA</name>
<evidence type="ECO:0000313" key="2">
    <source>
        <dbReference type="EMBL" id="MBF6358120.1"/>
    </source>
</evidence>
<protein>
    <submittedName>
        <fullName evidence="2">Uncharacterized protein</fullName>
    </submittedName>
</protein>
<feature type="coiled-coil region" evidence="1">
    <location>
        <begin position="18"/>
        <end position="52"/>
    </location>
</feature>
<proteinExistence type="predicted"/>
<dbReference type="RefSeq" id="WP_195004959.1">
    <property type="nucleotide sequence ID" value="NZ_JADLQN010000010.1"/>
</dbReference>
<evidence type="ECO:0000313" key="3">
    <source>
        <dbReference type="Proteomes" id="UP000707731"/>
    </source>
</evidence>
<gene>
    <name evidence="2" type="ORF">IU449_26855</name>
</gene>
<accession>A0ABS0DI31</accession>
<evidence type="ECO:0000256" key="1">
    <source>
        <dbReference type="SAM" id="Coils"/>
    </source>
</evidence>